<accession>A0ABP4FQ44</accession>
<dbReference type="Proteomes" id="UP001501371">
    <property type="component" value="Unassembled WGS sequence"/>
</dbReference>
<evidence type="ECO:0000313" key="2">
    <source>
        <dbReference type="Proteomes" id="UP001501371"/>
    </source>
</evidence>
<gene>
    <name evidence="1" type="ORF">GCM10009654_56070</name>
</gene>
<dbReference type="Gene3D" id="3.90.79.10">
    <property type="entry name" value="Nucleoside Triphosphate Pyrophosphohydrolase"/>
    <property type="match status" value="1"/>
</dbReference>
<dbReference type="RefSeq" id="WP_030742315.1">
    <property type="nucleotide sequence ID" value="NZ_BAAAKV010000064.1"/>
</dbReference>
<keyword evidence="2" id="KW-1185">Reference proteome</keyword>
<proteinExistence type="predicted"/>
<dbReference type="SUPFAM" id="SSF55811">
    <property type="entry name" value="Nudix"/>
    <property type="match status" value="1"/>
</dbReference>
<evidence type="ECO:0000313" key="1">
    <source>
        <dbReference type="EMBL" id="GAA1191456.1"/>
    </source>
</evidence>
<organism evidence="1 2">
    <name type="scientific">Streptomyces hebeiensis</name>
    <dbReference type="NCBI Taxonomy" id="229486"/>
    <lineage>
        <taxon>Bacteria</taxon>
        <taxon>Bacillati</taxon>
        <taxon>Actinomycetota</taxon>
        <taxon>Actinomycetes</taxon>
        <taxon>Kitasatosporales</taxon>
        <taxon>Streptomycetaceae</taxon>
        <taxon>Streptomyces</taxon>
    </lineage>
</organism>
<reference evidence="2" key="1">
    <citation type="journal article" date="2019" name="Int. J. Syst. Evol. Microbiol.">
        <title>The Global Catalogue of Microorganisms (GCM) 10K type strain sequencing project: providing services to taxonomists for standard genome sequencing and annotation.</title>
        <authorList>
            <consortium name="The Broad Institute Genomics Platform"/>
            <consortium name="The Broad Institute Genome Sequencing Center for Infectious Disease"/>
            <person name="Wu L."/>
            <person name="Ma J."/>
        </authorList>
    </citation>
    <scope>NUCLEOTIDE SEQUENCE [LARGE SCALE GENOMIC DNA]</scope>
    <source>
        <strain evidence="2">JCM 12696</strain>
    </source>
</reference>
<dbReference type="EMBL" id="BAAAKV010000064">
    <property type="protein sequence ID" value="GAA1191456.1"/>
    <property type="molecule type" value="Genomic_DNA"/>
</dbReference>
<comment type="caution">
    <text evidence="1">The sequence shown here is derived from an EMBL/GenBank/DDBJ whole genome shotgun (WGS) entry which is preliminary data.</text>
</comment>
<protein>
    <recommendedName>
        <fullName evidence="3">NUDIX hydrolase</fullName>
    </recommendedName>
</protein>
<name>A0ABP4FQ44_9ACTN</name>
<dbReference type="InterPro" id="IPR015797">
    <property type="entry name" value="NUDIX_hydrolase-like_dom_sf"/>
</dbReference>
<evidence type="ECO:0008006" key="3">
    <source>
        <dbReference type="Google" id="ProtNLM"/>
    </source>
</evidence>
<sequence>MAVEESAIVKELNHYLLDHPDETAVMTPLFDAMLDHSRLGHCFHDGNCPVVKAGAILIDERGRALALRHEDAWGFAEDAPSAADESLSRTAVRVLEEFAGVHDVWMIPGTESPVLVDTSRAAPEDGPRTRYGFRYLIRTHSSVLLPGGTVASRARWIPLDEVGPPVLRARLKDRLAVAR</sequence>